<dbReference type="SUPFAM" id="SSF53850">
    <property type="entry name" value="Periplasmic binding protein-like II"/>
    <property type="match status" value="1"/>
</dbReference>
<accession>A0A5Q2TQ02</accession>
<dbReference type="PROSITE" id="PS51257">
    <property type="entry name" value="PROKAR_LIPOPROTEIN"/>
    <property type="match status" value="1"/>
</dbReference>
<name>A0A5Q2TQ02_9BACI</name>
<dbReference type="PANTHER" id="PTHR43649">
    <property type="entry name" value="ARABINOSE-BINDING PROTEIN-RELATED"/>
    <property type="match status" value="1"/>
</dbReference>
<keyword evidence="1" id="KW-0732">Signal</keyword>
<dbReference type="RefSeq" id="WP_153792396.1">
    <property type="nucleotide sequence ID" value="NZ_CP045915.1"/>
</dbReference>
<dbReference type="InterPro" id="IPR050490">
    <property type="entry name" value="Bact_solute-bd_prot1"/>
</dbReference>
<dbReference type="Proteomes" id="UP000339690">
    <property type="component" value="Chromosome"/>
</dbReference>
<feature type="signal peptide" evidence="1">
    <location>
        <begin position="1"/>
        <end position="23"/>
    </location>
</feature>
<organism evidence="2 3">
    <name type="scientific">Gracilibacillus salitolerans</name>
    <dbReference type="NCBI Taxonomy" id="2663022"/>
    <lineage>
        <taxon>Bacteria</taxon>
        <taxon>Bacillati</taxon>
        <taxon>Bacillota</taxon>
        <taxon>Bacilli</taxon>
        <taxon>Bacillales</taxon>
        <taxon>Bacillaceae</taxon>
        <taxon>Gracilibacillus</taxon>
    </lineage>
</organism>
<dbReference type="Gene3D" id="3.40.190.10">
    <property type="entry name" value="Periplasmic binding protein-like II"/>
    <property type="match status" value="1"/>
</dbReference>
<dbReference type="KEGG" id="grc:GI584_20195"/>
<dbReference type="EMBL" id="CP045915">
    <property type="protein sequence ID" value="QGH36222.1"/>
    <property type="molecule type" value="Genomic_DNA"/>
</dbReference>
<evidence type="ECO:0000313" key="3">
    <source>
        <dbReference type="Proteomes" id="UP000339690"/>
    </source>
</evidence>
<dbReference type="PANTHER" id="PTHR43649:SF12">
    <property type="entry name" value="DIACETYLCHITOBIOSE BINDING PROTEIN DASA"/>
    <property type="match status" value="1"/>
</dbReference>
<evidence type="ECO:0000256" key="1">
    <source>
        <dbReference type="SAM" id="SignalP"/>
    </source>
</evidence>
<evidence type="ECO:0000313" key="2">
    <source>
        <dbReference type="EMBL" id="QGH36222.1"/>
    </source>
</evidence>
<gene>
    <name evidence="2" type="ORF">GI584_20195</name>
</gene>
<feature type="chain" id="PRO_5024441550" evidence="1">
    <location>
        <begin position="24"/>
        <end position="428"/>
    </location>
</feature>
<dbReference type="CDD" id="cd13585">
    <property type="entry name" value="PBP2_TMBP_like"/>
    <property type="match status" value="1"/>
</dbReference>
<dbReference type="Pfam" id="PF01547">
    <property type="entry name" value="SBP_bac_1"/>
    <property type="match status" value="1"/>
</dbReference>
<proteinExistence type="predicted"/>
<reference evidence="2 3" key="1">
    <citation type="submission" date="2019-11" db="EMBL/GenBank/DDBJ databases">
        <title>Gracilibacillus salitolerans sp. nov., a moderate halophile isolated from a saline soil in northwest China.</title>
        <authorList>
            <person name="Gan L."/>
        </authorList>
    </citation>
    <scope>NUCLEOTIDE SEQUENCE [LARGE SCALE GENOMIC DNA]</scope>
    <source>
        <strain evidence="2 3">SCU50</strain>
    </source>
</reference>
<dbReference type="AlphaFoldDB" id="A0A5Q2TQ02"/>
<sequence>MKKYLLILLIVLVLVGCSSNDNSSNESNESSDNGDGTTLEIWWNVDQGEDRSGYYDAIERYQELNPDVSINVQVLPYEQLKQKITTSSANGNPPDIAQGLAEWMADLNSMGTLHHLTDFVNEWEEKDSVPQAVWDSVTMNEEIVAFPSYIGTRARMYHEDVINETGVSLPDTWDDLLTVGKELKEAGIENPFGISATSARAPQELAVYIWSNNLEIVEEISDGGYRNTWQEDENQLERAAEVFQFYKDMLEQGIISQNQTSWGYQELDQNFAQGRVAITQNGPWIQGYEEEQPEGMKDVRVDGVPPYNETPATFLEVAQWYVFEDSDQKEAALEFLKWMGSEEGQSIYAKGNRTIRNDMDSEGEWNVAFTEIAEHGRSWPAVPMGGIIDAMTESIQKVLLGDTTPEETAIWLSDQINQSLEENNLLSE</sequence>
<keyword evidence="3" id="KW-1185">Reference proteome</keyword>
<dbReference type="InterPro" id="IPR006059">
    <property type="entry name" value="SBP"/>
</dbReference>
<protein>
    <submittedName>
        <fullName evidence="2">Extracellular solute-binding protein</fullName>
    </submittedName>
</protein>